<accession>A0ABU0XFZ2</accession>
<dbReference type="EMBL" id="JAVFCB010000004">
    <property type="protein sequence ID" value="MDQ4214043.1"/>
    <property type="molecule type" value="Genomic_DNA"/>
</dbReference>
<dbReference type="InterPro" id="IPR009061">
    <property type="entry name" value="DNA-bd_dom_put_sf"/>
</dbReference>
<feature type="domain" description="Helix-turn-helix" evidence="1">
    <location>
        <begin position="34"/>
        <end position="84"/>
    </location>
</feature>
<dbReference type="Pfam" id="PF12728">
    <property type="entry name" value="HTH_17"/>
    <property type="match status" value="1"/>
</dbReference>
<evidence type="ECO:0000259" key="1">
    <source>
        <dbReference type="Pfam" id="PF12728"/>
    </source>
</evidence>
<protein>
    <submittedName>
        <fullName evidence="2">Helix-turn-helix domain-containing protein</fullName>
    </submittedName>
</protein>
<organism evidence="2 3">
    <name type="scientific">Microbacterium capsulatum</name>
    <dbReference type="NCBI Taxonomy" id="3041921"/>
    <lineage>
        <taxon>Bacteria</taxon>
        <taxon>Bacillati</taxon>
        <taxon>Actinomycetota</taxon>
        <taxon>Actinomycetes</taxon>
        <taxon>Micrococcales</taxon>
        <taxon>Microbacteriaceae</taxon>
        <taxon>Microbacterium</taxon>
    </lineage>
</organism>
<dbReference type="RefSeq" id="WP_308488977.1">
    <property type="nucleotide sequence ID" value="NZ_JAVFCB010000004.1"/>
</dbReference>
<evidence type="ECO:0000313" key="3">
    <source>
        <dbReference type="Proteomes" id="UP001230289"/>
    </source>
</evidence>
<proteinExistence type="predicted"/>
<comment type="caution">
    <text evidence="2">The sequence shown here is derived from an EMBL/GenBank/DDBJ whole genome shotgun (WGS) entry which is preliminary data.</text>
</comment>
<reference evidence="2 3" key="1">
    <citation type="submission" date="2023-08" db="EMBL/GenBank/DDBJ databases">
        <title>Microbacterium sp. nov., isolated from a waste landfill.</title>
        <authorList>
            <person name="Wen W."/>
        </authorList>
    </citation>
    <scope>NUCLEOTIDE SEQUENCE [LARGE SCALE GENOMIC DNA]</scope>
    <source>
        <strain evidence="2 3">ASV81</strain>
    </source>
</reference>
<evidence type="ECO:0000313" key="2">
    <source>
        <dbReference type="EMBL" id="MDQ4214043.1"/>
    </source>
</evidence>
<name>A0ABU0XFZ2_9MICO</name>
<sequence>MTTNLTPDDASIDQKNTWSSGDSVAATHVVMPRLLSIEEVSAHTGIAVATLHTWRSLGKGPQAGKLGKRLRYRADLLQHWIEEEMARG</sequence>
<dbReference type="InterPro" id="IPR041657">
    <property type="entry name" value="HTH_17"/>
</dbReference>
<keyword evidence="3" id="KW-1185">Reference proteome</keyword>
<gene>
    <name evidence="2" type="ORF">RBR11_08950</name>
</gene>
<dbReference type="SUPFAM" id="SSF46955">
    <property type="entry name" value="Putative DNA-binding domain"/>
    <property type="match status" value="1"/>
</dbReference>
<dbReference type="Proteomes" id="UP001230289">
    <property type="component" value="Unassembled WGS sequence"/>
</dbReference>